<gene>
    <name evidence="6" type="ORF">TAGGR_1929</name>
</gene>
<dbReference type="SUPFAM" id="SSF49764">
    <property type="entry name" value="HSP20-like chaperones"/>
    <property type="match status" value="1"/>
</dbReference>
<dbReference type="RefSeq" id="WP_059176170.1">
    <property type="nucleotide sequence ID" value="NZ_BCNO01000001.1"/>
</dbReference>
<accession>A0A0U9HNV6</accession>
<dbReference type="STRING" id="86166.TAGGR_1929"/>
<dbReference type="EMBL" id="BCNO01000001">
    <property type="protein sequence ID" value="GAQ94744.1"/>
    <property type="molecule type" value="Genomic_DNA"/>
</dbReference>
<evidence type="ECO:0000313" key="6">
    <source>
        <dbReference type="EMBL" id="GAQ94744.1"/>
    </source>
</evidence>
<comment type="caution">
    <text evidence="6">The sequence shown here is derived from an EMBL/GenBank/DDBJ whole genome shotgun (WGS) entry which is preliminary data.</text>
</comment>
<dbReference type="CDD" id="cd06464">
    <property type="entry name" value="ACD_sHsps-like"/>
    <property type="match status" value="1"/>
</dbReference>
<dbReference type="PANTHER" id="PTHR46733:SF4">
    <property type="entry name" value="HEAT SHOCK PROTEIN 21, CHLOROPLASTIC"/>
    <property type="match status" value="1"/>
</dbReference>
<dbReference type="PROSITE" id="PS51203">
    <property type="entry name" value="CS"/>
    <property type="match status" value="1"/>
</dbReference>
<dbReference type="InterPro" id="IPR002068">
    <property type="entry name" value="A-crystallin/Hsp20_dom"/>
</dbReference>
<evidence type="ECO:0000259" key="4">
    <source>
        <dbReference type="PROSITE" id="PS01031"/>
    </source>
</evidence>
<dbReference type="InterPro" id="IPR044587">
    <property type="entry name" value="HSP21-like"/>
</dbReference>
<protein>
    <submittedName>
        <fullName evidence="6">HSP20 family protein</fullName>
    </submittedName>
</protein>
<organism evidence="6 7">
    <name type="scientific">Thermodesulfovibrio aggregans</name>
    <dbReference type="NCBI Taxonomy" id="86166"/>
    <lineage>
        <taxon>Bacteria</taxon>
        <taxon>Pseudomonadati</taxon>
        <taxon>Nitrospirota</taxon>
        <taxon>Thermodesulfovibrionia</taxon>
        <taxon>Thermodesulfovibrionales</taxon>
        <taxon>Thermodesulfovibrionaceae</taxon>
        <taxon>Thermodesulfovibrio</taxon>
    </lineage>
</organism>
<evidence type="ECO:0000256" key="3">
    <source>
        <dbReference type="RuleBase" id="RU003616"/>
    </source>
</evidence>
<dbReference type="Pfam" id="PF00011">
    <property type="entry name" value="HSP20"/>
    <property type="match status" value="1"/>
</dbReference>
<evidence type="ECO:0000256" key="2">
    <source>
        <dbReference type="PROSITE-ProRule" id="PRU00285"/>
    </source>
</evidence>
<evidence type="ECO:0000256" key="1">
    <source>
        <dbReference type="ARBA" id="ARBA00023016"/>
    </source>
</evidence>
<dbReference type="InterPro" id="IPR007052">
    <property type="entry name" value="CS_dom"/>
</dbReference>
<name>A0A0U9HNV6_9BACT</name>
<dbReference type="OrthoDB" id="9811615at2"/>
<dbReference type="AlphaFoldDB" id="A0A0U9HNV6"/>
<comment type="similarity">
    <text evidence="2 3">Belongs to the small heat shock protein (HSP20) family.</text>
</comment>
<evidence type="ECO:0000313" key="7">
    <source>
        <dbReference type="Proteomes" id="UP000054976"/>
    </source>
</evidence>
<evidence type="ECO:0000259" key="5">
    <source>
        <dbReference type="PROSITE" id="PS51203"/>
    </source>
</evidence>
<dbReference type="Gene3D" id="2.60.40.790">
    <property type="match status" value="1"/>
</dbReference>
<dbReference type="GO" id="GO:0009408">
    <property type="term" value="P:response to heat"/>
    <property type="evidence" value="ECO:0007669"/>
    <property type="project" value="InterPro"/>
</dbReference>
<dbReference type="PROSITE" id="PS01031">
    <property type="entry name" value="SHSP"/>
    <property type="match status" value="1"/>
</dbReference>
<sequence length="149" mass="17171">MAIVKWSPLKEIEEIRKEMDRLFEEFLSPVRRRKTVTAEGIISPNVDIFERGNELVIQVEIPGVDKQDIDLTITDDRLLIKGEIKKPEGVSEEDYILNERSYGPFSRTINLPSDVDKSSVKANLRNGLLEIVILRKEESKPREIKIPLE</sequence>
<keyword evidence="1" id="KW-0346">Stress response</keyword>
<dbReference type="FunFam" id="2.60.40.790:FF:000072">
    <property type="entry name" value="Small heat shock protein HSP16.5"/>
    <property type="match status" value="1"/>
</dbReference>
<feature type="domain" description="CS" evidence="5">
    <location>
        <begin position="41"/>
        <end position="144"/>
    </location>
</feature>
<reference evidence="7" key="1">
    <citation type="submission" date="2016-01" db="EMBL/GenBank/DDBJ databases">
        <title>Draft genome sequence of Thermodesulfovibrio aggregans strain TGE-P1.</title>
        <authorList>
            <person name="Sekiguchi Y."/>
            <person name="Ohashi A."/>
            <person name="Matsuura N."/>
            <person name="Tourlousse M.D."/>
        </authorList>
    </citation>
    <scope>NUCLEOTIDE SEQUENCE [LARGE SCALE GENOMIC DNA]</scope>
    <source>
        <strain evidence="7">TGE-P1</strain>
    </source>
</reference>
<keyword evidence="7" id="KW-1185">Reference proteome</keyword>
<dbReference type="InterPro" id="IPR008978">
    <property type="entry name" value="HSP20-like_chaperone"/>
</dbReference>
<proteinExistence type="inferred from homology"/>
<feature type="domain" description="SHSP" evidence="4">
    <location>
        <begin position="37"/>
        <end position="149"/>
    </location>
</feature>
<dbReference type="Proteomes" id="UP000054976">
    <property type="component" value="Unassembled WGS sequence"/>
</dbReference>
<dbReference type="PANTHER" id="PTHR46733">
    <property type="entry name" value="26.5 KDA HEAT SHOCK PROTEIN, MITOCHONDRIAL"/>
    <property type="match status" value="1"/>
</dbReference>